<comment type="caution">
    <text evidence="1">The sequence shown here is derived from an EMBL/GenBank/DDBJ whole genome shotgun (WGS) entry which is preliminary data.</text>
</comment>
<gene>
    <name evidence="1" type="ORF">FD03_GL002192</name>
</gene>
<dbReference type="PATRIC" id="fig|1423775.4.peg.2230"/>
<accession>A0A0R1K6D7</accession>
<dbReference type="eggNOG" id="ENOG502ZZ0E">
    <property type="taxonomic scope" value="Bacteria"/>
</dbReference>
<keyword evidence="2" id="KW-1185">Reference proteome</keyword>
<sequence>MIKTYRKVATIQAEQFDGSDEMFKKYNITPPMPLDPDYTINTLEGDMVLGVNDWIATGVDGEHWAIRDDIFKKSYMEVGNDKKIVKAVQFDSWDEEMMSTIGVYTYDYGIHLININGLQVFLSQGDWIVTYQDGSQFVIPDEDWKAKK</sequence>
<proteinExistence type="predicted"/>
<reference evidence="1 2" key="1">
    <citation type="journal article" date="2015" name="Genome Announc.">
        <title>Expanding the biotechnology potential of lactobacilli through comparative genomics of 213 strains and associated genera.</title>
        <authorList>
            <person name="Sun Z."/>
            <person name="Harris H.M."/>
            <person name="McCann A."/>
            <person name="Guo C."/>
            <person name="Argimon S."/>
            <person name="Zhang W."/>
            <person name="Yang X."/>
            <person name="Jeffery I.B."/>
            <person name="Cooney J.C."/>
            <person name="Kagawa T.F."/>
            <person name="Liu W."/>
            <person name="Song Y."/>
            <person name="Salvetti E."/>
            <person name="Wrobel A."/>
            <person name="Rasinkangas P."/>
            <person name="Parkhill J."/>
            <person name="Rea M.C."/>
            <person name="O'Sullivan O."/>
            <person name="Ritari J."/>
            <person name="Douillard F.P."/>
            <person name="Paul Ross R."/>
            <person name="Yang R."/>
            <person name="Briner A.E."/>
            <person name="Felis G.E."/>
            <person name="de Vos W.M."/>
            <person name="Barrangou R."/>
            <person name="Klaenhammer T.R."/>
            <person name="Caufield P.W."/>
            <person name="Cui Y."/>
            <person name="Zhang H."/>
            <person name="O'Toole P.W."/>
        </authorList>
    </citation>
    <scope>NUCLEOTIDE SEQUENCE [LARGE SCALE GENOMIC DNA]</scope>
    <source>
        <strain evidence="1 2">DSM 19682</strain>
    </source>
</reference>
<dbReference type="Proteomes" id="UP000051248">
    <property type="component" value="Unassembled WGS sequence"/>
</dbReference>
<dbReference type="AlphaFoldDB" id="A0A0R1K6D7"/>
<evidence type="ECO:0000313" key="2">
    <source>
        <dbReference type="Proteomes" id="UP000051248"/>
    </source>
</evidence>
<evidence type="ECO:0000313" key="1">
    <source>
        <dbReference type="EMBL" id="KRK78824.1"/>
    </source>
</evidence>
<dbReference type="EMBL" id="AZDZ01000020">
    <property type="protein sequence ID" value="KRK78824.1"/>
    <property type="molecule type" value="Genomic_DNA"/>
</dbReference>
<dbReference type="STRING" id="1423775.FD03_GL002192"/>
<dbReference type="RefSeq" id="WP_025025384.1">
    <property type="nucleotide sequence ID" value="NZ_AZDZ01000020.1"/>
</dbReference>
<organism evidence="1 2">
    <name type="scientific">Companilactobacillus nodensis DSM 19682 = JCM 14932 = NBRC 107160</name>
    <dbReference type="NCBI Taxonomy" id="1423775"/>
    <lineage>
        <taxon>Bacteria</taxon>
        <taxon>Bacillati</taxon>
        <taxon>Bacillota</taxon>
        <taxon>Bacilli</taxon>
        <taxon>Lactobacillales</taxon>
        <taxon>Lactobacillaceae</taxon>
        <taxon>Companilactobacillus</taxon>
    </lineage>
</organism>
<protein>
    <submittedName>
        <fullName evidence="1">Uncharacterized protein</fullName>
    </submittedName>
</protein>
<name>A0A0R1K6D7_9LACO</name>